<keyword evidence="3" id="KW-0732">Signal</keyword>
<evidence type="ECO:0000256" key="3">
    <source>
        <dbReference type="SAM" id="SignalP"/>
    </source>
</evidence>
<feature type="transmembrane region" description="Helical" evidence="2">
    <location>
        <begin position="96"/>
        <end position="117"/>
    </location>
</feature>
<evidence type="ECO:0000256" key="2">
    <source>
        <dbReference type="SAM" id="Phobius"/>
    </source>
</evidence>
<dbReference type="EMBL" id="JAODUP010001045">
    <property type="protein sequence ID" value="KAK2141766.1"/>
    <property type="molecule type" value="Genomic_DNA"/>
</dbReference>
<accession>A0AAD9IVJ7</accession>
<reference evidence="4" key="1">
    <citation type="journal article" date="2023" name="Mol. Biol. Evol.">
        <title>Third-Generation Sequencing Reveals the Adaptive Role of the Epigenome in Three Deep-Sea Polychaetes.</title>
        <authorList>
            <person name="Perez M."/>
            <person name="Aroh O."/>
            <person name="Sun Y."/>
            <person name="Lan Y."/>
            <person name="Juniper S.K."/>
            <person name="Young C.R."/>
            <person name="Angers B."/>
            <person name="Qian P.Y."/>
        </authorList>
    </citation>
    <scope>NUCLEOTIDE SEQUENCE</scope>
    <source>
        <strain evidence="4">P08H-3</strain>
    </source>
</reference>
<keyword evidence="2" id="KW-1133">Transmembrane helix</keyword>
<evidence type="ECO:0000313" key="5">
    <source>
        <dbReference type="Proteomes" id="UP001208570"/>
    </source>
</evidence>
<keyword evidence="2" id="KW-0812">Transmembrane</keyword>
<proteinExistence type="predicted"/>
<protein>
    <submittedName>
        <fullName evidence="4">Uncharacterized protein</fullName>
    </submittedName>
</protein>
<evidence type="ECO:0000313" key="4">
    <source>
        <dbReference type="EMBL" id="KAK2141766.1"/>
    </source>
</evidence>
<dbReference type="AlphaFoldDB" id="A0AAD9IVJ7"/>
<feature type="signal peptide" evidence="3">
    <location>
        <begin position="1"/>
        <end position="19"/>
    </location>
</feature>
<feature type="chain" id="PRO_5042290296" evidence="3">
    <location>
        <begin position="20"/>
        <end position="200"/>
    </location>
</feature>
<sequence length="200" mass="22332">MFLSSLATLPTCIVISAMGRILQTAMAPTFIEILSSAPKLLVACGYYTCDLTFQYCNEIIPGQEHKKQCQQCLIICDNAEEWDKCVKHCPGDGLCAGWYLSIFLGLLIIPLFIYCLYKNRQKITVWLNKMVCQCSNQLKNGGSSRGGPPTPSQSLLNGHTGTISVPEENRIERPETLPGVQRQQEDNNWAETVPVQETMR</sequence>
<keyword evidence="2" id="KW-0472">Membrane</keyword>
<name>A0AAD9IVJ7_9ANNE</name>
<feature type="region of interest" description="Disordered" evidence="1">
    <location>
        <begin position="140"/>
        <end position="200"/>
    </location>
</feature>
<keyword evidence="5" id="KW-1185">Reference proteome</keyword>
<evidence type="ECO:0000256" key="1">
    <source>
        <dbReference type="SAM" id="MobiDB-lite"/>
    </source>
</evidence>
<dbReference type="Proteomes" id="UP001208570">
    <property type="component" value="Unassembled WGS sequence"/>
</dbReference>
<gene>
    <name evidence="4" type="ORF">LSH36_1045g00032</name>
</gene>
<organism evidence="4 5">
    <name type="scientific">Paralvinella palmiformis</name>
    <dbReference type="NCBI Taxonomy" id="53620"/>
    <lineage>
        <taxon>Eukaryota</taxon>
        <taxon>Metazoa</taxon>
        <taxon>Spiralia</taxon>
        <taxon>Lophotrochozoa</taxon>
        <taxon>Annelida</taxon>
        <taxon>Polychaeta</taxon>
        <taxon>Sedentaria</taxon>
        <taxon>Canalipalpata</taxon>
        <taxon>Terebellida</taxon>
        <taxon>Terebelliformia</taxon>
        <taxon>Alvinellidae</taxon>
        <taxon>Paralvinella</taxon>
    </lineage>
</organism>
<comment type="caution">
    <text evidence="4">The sequence shown here is derived from an EMBL/GenBank/DDBJ whole genome shotgun (WGS) entry which is preliminary data.</text>
</comment>